<evidence type="ECO:0000256" key="3">
    <source>
        <dbReference type="ARBA" id="ARBA00012937"/>
    </source>
</evidence>
<dbReference type="SMART" id="SM01230">
    <property type="entry name" value="Gln-synt_C"/>
    <property type="match status" value="1"/>
</dbReference>
<accession>A0ABV5AKS1</accession>
<dbReference type="PROSITE" id="PS00180">
    <property type="entry name" value="GLNA_1"/>
    <property type="match status" value="1"/>
</dbReference>
<dbReference type="PANTHER" id="PTHR43407:SF1">
    <property type="entry name" value="LENGSIN"/>
    <property type="match status" value="1"/>
</dbReference>
<dbReference type="PROSITE" id="PS00181">
    <property type="entry name" value="GLNA_ATP"/>
    <property type="match status" value="1"/>
</dbReference>
<evidence type="ECO:0000313" key="16">
    <source>
        <dbReference type="Proteomes" id="UP001579974"/>
    </source>
</evidence>
<dbReference type="InterPro" id="IPR008147">
    <property type="entry name" value="Gln_synt_N"/>
</dbReference>
<dbReference type="PROSITE" id="PS51987">
    <property type="entry name" value="GS_CATALYTIC"/>
    <property type="match status" value="1"/>
</dbReference>
<comment type="subcellular location">
    <subcellularLocation>
        <location evidence="1">Cytoplasm</location>
    </subcellularLocation>
</comment>
<feature type="domain" description="GS catalytic" evidence="14">
    <location>
        <begin position="104"/>
        <end position="475"/>
    </location>
</feature>
<dbReference type="NCBIfam" id="TIGR00653">
    <property type="entry name" value="GlnA"/>
    <property type="match status" value="1"/>
</dbReference>
<evidence type="ECO:0000259" key="14">
    <source>
        <dbReference type="PROSITE" id="PS51987"/>
    </source>
</evidence>
<evidence type="ECO:0000256" key="5">
    <source>
        <dbReference type="ARBA" id="ARBA00022490"/>
    </source>
</evidence>
<comment type="similarity">
    <text evidence="2 10 11">Belongs to the glutamine synthetase family.</text>
</comment>
<keyword evidence="6 12" id="KW-0436">Ligase</keyword>
<dbReference type="InterPro" id="IPR008146">
    <property type="entry name" value="Gln_synth_cat_dom"/>
</dbReference>
<organism evidence="15 16">
    <name type="scientific">Alicyclobacillus fastidiosus</name>
    <dbReference type="NCBI Taxonomy" id="392011"/>
    <lineage>
        <taxon>Bacteria</taxon>
        <taxon>Bacillati</taxon>
        <taxon>Bacillota</taxon>
        <taxon>Bacilli</taxon>
        <taxon>Bacillales</taxon>
        <taxon>Alicyclobacillaceae</taxon>
        <taxon>Alicyclobacillus</taxon>
    </lineage>
</organism>
<dbReference type="Proteomes" id="UP001579974">
    <property type="component" value="Unassembled WGS sequence"/>
</dbReference>
<keyword evidence="16" id="KW-1185">Reference proteome</keyword>
<dbReference type="InterPro" id="IPR027303">
    <property type="entry name" value="Gln_synth_gly_rich_site"/>
</dbReference>
<dbReference type="PROSITE" id="PS51986">
    <property type="entry name" value="GS_BETA_GRASP"/>
    <property type="match status" value="1"/>
</dbReference>
<protein>
    <recommendedName>
        <fullName evidence="4 12">Glutamine synthetase</fullName>
        <ecNumber evidence="3 12">6.3.1.2</ecNumber>
    </recommendedName>
</protein>
<dbReference type="PANTHER" id="PTHR43407">
    <property type="entry name" value="GLUTAMINE SYNTHETASE"/>
    <property type="match status" value="1"/>
</dbReference>
<evidence type="ECO:0000256" key="6">
    <source>
        <dbReference type="ARBA" id="ARBA00022598"/>
    </source>
</evidence>
<keyword evidence="8 12" id="KW-0067">ATP-binding</keyword>
<name>A0ABV5AKS1_9BACL</name>
<evidence type="ECO:0000259" key="13">
    <source>
        <dbReference type="PROSITE" id="PS51986"/>
    </source>
</evidence>
<dbReference type="EC" id="6.3.1.2" evidence="3 12"/>
<dbReference type="Gene3D" id="3.10.20.70">
    <property type="entry name" value="Glutamine synthetase, N-terminal domain"/>
    <property type="match status" value="1"/>
</dbReference>
<evidence type="ECO:0000256" key="10">
    <source>
        <dbReference type="PROSITE-ProRule" id="PRU01330"/>
    </source>
</evidence>
<dbReference type="Pfam" id="PF00120">
    <property type="entry name" value="Gln-synt_C"/>
    <property type="match status" value="1"/>
</dbReference>
<dbReference type="InterPro" id="IPR004809">
    <property type="entry name" value="Gln_synth_I"/>
</dbReference>
<evidence type="ECO:0000256" key="1">
    <source>
        <dbReference type="ARBA" id="ARBA00004496"/>
    </source>
</evidence>
<evidence type="ECO:0000256" key="12">
    <source>
        <dbReference type="RuleBase" id="RU004356"/>
    </source>
</evidence>
<reference evidence="15 16" key="1">
    <citation type="journal article" date="2024" name="Int. J. Mol. Sci.">
        <title>Exploration of Alicyclobacillus spp. Genome in Search of Antibiotic Resistance.</title>
        <authorList>
            <person name="Bucka-Kolendo J."/>
            <person name="Kiousi D.E."/>
            <person name="Dekowska A."/>
            <person name="Mikolajczuk-Szczyrba A."/>
            <person name="Karadedos D.M."/>
            <person name="Michael P."/>
            <person name="Galanis A."/>
            <person name="Sokolowska B."/>
        </authorList>
    </citation>
    <scope>NUCLEOTIDE SEQUENCE [LARGE SCALE GENOMIC DNA]</scope>
    <source>
        <strain evidence="15 16">KKP 3000</strain>
    </source>
</reference>
<evidence type="ECO:0000313" key="15">
    <source>
        <dbReference type="EMBL" id="MFB5192854.1"/>
    </source>
</evidence>
<dbReference type="SUPFAM" id="SSF54368">
    <property type="entry name" value="Glutamine synthetase, N-terminal domain"/>
    <property type="match status" value="1"/>
</dbReference>
<dbReference type="Pfam" id="PF03951">
    <property type="entry name" value="Gln-synt_N"/>
    <property type="match status" value="1"/>
</dbReference>
<dbReference type="InterPro" id="IPR036651">
    <property type="entry name" value="Gln_synt_N_sf"/>
</dbReference>
<evidence type="ECO:0000256" key="9">
    <source>
        <dbReference type="ARBA" id="ARBA00049436"/>
    </source>
</evidence>
<evidence type="ECO:0000256" key="2">
    <source>
        <dbReference type="ARBA" id="ARBA00009897"/>
    </source>
</evidence>
<dbReference type="GO" id="GO:0004356">
    <property type="term" value="F:glutamine synthetase activity"/>
    <property type="evidence" value="ECO:0007669"/>
    <property type="project" value="UniProtKB-EC"/>
</dbReference>
<gene>
    <name evidence="15" type="primary">glnA</name>
    <name evidence="15" type="ORF">KKP3000_002444</name>
</gene>
<dbReference type="Gene3D" id="3.30.590.10">
    <property type="entry name" value="Glutamine synthetase/guanido kinase, catalytic domain"/>
    <property type="match status" value="1"/>
</dbReference>
<comment type="catalytic activity">
    <reaction evidence="9 12">
        <text>L-glutamate + NH4(+) + ATP = L-glutamine + ADP + phosphate + H(+)</text>
        <dbReference type="Rhea" id="RHEA:16169"/>
        <dbReference type="ChEBI" id="CHEBI:15378"/>
        <dbReference type="ChEBI" id="CHEBI:28938"/>
        <dbReference type="ChEBI" id="CHEBI:29985"/>
        <dbReference type="ChEBI" id="CHEBI:30616"/>
        <dbReference type="ChEBI" id="CHEBI:43474"/>
        <dbReference type="ChEBI" id="CHEBI:58359"/>
        <dbReference type="ChEBI" id="CHEBI:456216"/>
        <dbReference type="EC" id="6.3.1.2"/>
    </reaction>
</comment>
<feature type="domain" description="GS beta-grasp" evidence="13">
    <location>
        <begin position="13"/>
        <end position="97"/>
    </location>
</feature>
<evidence type="ECO:0000256" key="8">
    <source>
        <dbReference type="ARBA" id="ARBA00022840"/>
    </source>
</evidence>
<dbReference type="SUPFAM" id="SSF55931">
    <property type="entry name" value="Glutamine synthetase/guanido kinase"/>
    <property type="match status" value="1"/>
</dbReference>
<sequence>MNTQEILDLIQSKQIEMVDFRIVDPAGRQHHVTIPAVEVTDELLEVGAPFDGSSIQGFKGIEESDMVMRPVLDTAYVDPFFSVPTLTLQCQVYDPSGVRYDRDPRYIAEKAEQYLIDSGIASTAFFGPELEFFLFDDVRFHTSPETSFYALDSEEAVWNTGSAQNGPNLAYKVKNKGGYFPVPPTDALHDIRTDIVKELMNAGIRVERHHHEVATAGQSEINFRFDTLTKTADNTMLYKYIVRQVARRNGKVATFMPKPLFGDNGSGMHVHQSLFQDGLPLFYDEEGYGKMSDLARHYIAGILYHAPSLLAFSNPSTNSYKRLVPGYEAPVNLVFSKGNRSAAVRVPVAAISPKAARIEFRTPDATANPYLAFAAMLMAGLDGIRRQLDPTELGFGPFDKNIYELSDEEKAKIQAVPSSFENVLAALEADHEYLLEGGVFSKDFIKNWIQLKKSTEIDPMNLRPHPYEFHLYLDL</sequence>
<dbReference type="EMBL" id="JBDXSU010000030">
    <property type="protein sequence ID" value="MFB5192854.1"/>
    <property type="molecule type" value="Genomic_DNA"/>
</dbReference>
<dbReference type="RefSeq" id="WP_275475146.1">
    <property type="nucleotide sequence ID" value="NZ_CP162940.1"/>
</dbReference>
<keyword evidence="7 12" id="KW-0547">Nucleotide-binding</keyword>
<keyword evidence="5" id="KW-0963">Cytoplasm</keyword>
<comment type="caution">
    <text evidence="15">The sequence shown here is derived from an EMBL/GenBank/DDBJ whole genome shotgun (WGS) entry which is preliminary data.</text>
</comment>
<dbReference type="InterPro" id="IPR027302">
    <property type="entry name" value="Gln_synth_N_conserv_site"/>
</dbReference>
<dbReference type="InterPro" id="IPR014746">
    <property type="entry name" value="Gln_synth/guanido_kin_cat_dom"/>
</dbReference>
<evidence type="ECO:0000256" key="7">
    <source>
        <dbReference type="ARBA" id="ARBA00022741"/>
    </source>
</evidence>
<proteinExistence type="inferred from homology"/>
<evidence type="ECO:0000256" key="4">
    <source>
        <dbReference type="ARBA" id="ARBA00021364"/>
    </source>
</evidence>
<evidence type="ECO:0000256" key="11">
    <source>
        <dbReference type="RuleBase" id="RU000384"/>
    </source>
</evidence>